<feature type="transmembrane region" description="Helical" evidence="1">
    <location>
        <begin position="433"/>
        <end position="454"/>
    </location>
</feature>
<keyword evidence="1" id="KW-1133">Transmembrane helix</keyword>
<dbReference type="OrthoDB" id="3540210at2759"/>
<reference evidence="2 3" key="1">
    <citation type="submission" date="2020-01" db="EMBL/GenBank/DDBJ databases">
        <authorList>
            <consortium name="DOE Joint Genome Institute"/>
            <person name="Haridas S."/>
            <person name="Albert R."/>
            <person name="Binder M."/>
            <person name="Bloem J."/>
            <person name="Labutti K."/>
            <person name="Salamov A."/>
            <person name="Andreopoulos B."/>
            <person name="Baker S.E."/>
            <person name="Barry K."/>
            <person name="Bills G."/>
            <person name="Bluhm B.H."/>
            <person name="Cannon C."/>
            <person name="Castanera R."/>
            <person name="Culley D.E."/>
            <person name="Daum C."/>
            <person name="Ezra D."/>
            <person name="Gonzalez J.B."/>
            <person name="Henrissat B."/>
            <person name="Kuo A."/>
            <person name="Liang C."/>
            <person name="Lipzen A."/>
            <person name="Lutzoni F."/>
            <person name="Magnuson J."/>
            <person name="Mondo S."/>
            <person name="Nolan M."/>
            <person name="Ohm R."/>
            <person name="Pangilinan J."/>
            <person name="Park H.-J.H."/>
            <person name="Ramirez L."/>
            <person name="Alfaro M."/>
            <person name="Sun H."/>
            <person name="Tritt A."/>
            <person name="Yoshinaga Y."/>
            <person name="Zwiers L.-H.L."/>
            <person name="Turgeon B.G."/>
            <person name="Goodwin S.B."/>
            <person name="Spatafora J.W."/>
            <person name="Crous P.W."/>
            <person name="Grigoriev I.V."/>
        </authorList>
    </citation>
    <scope>NUCLEOTIDE SEQUENCE [LARGE SCALE GENOMIC DNA]</scope>
    <source>
        <strain evidence="2 3">CBS 611.86</strain>
    </source>
</reference>
<proteinExistence type="predicted"/>
<dbReference type="EMBL" id="JAADJZ010000013">
    <property type="protein sequence ID" value="KAF2870603.1"/>
    <property type="molecule type" value="Genomic_DNA"/>
</dbReference>
<feature type="transmembrane region" description="Helical" evidence="1">
    <location>
        <begin position="42"/>
        <end position="64"/>
    </location>
</feature>
<feature type="transmembrane region" description="Helical" evidence="1">
    <location>
        <begin position="85"/>
        <end position="107"/>
    </location>
</feature>
<evidence type="ECO:0000313" key="3">
    <source>
        <dbReference type="Proteomes" id="UP000481861"/>
    </source>
</evidence>
<evidence type="ECO:0000256" key="1">
    <source>
        <dbReference type="SAM" id="Phobius"/>
    </source>
</evidence>
<accession>A0A7C8MAP2</accession>
<feature type="transmembrane region" description="Helical" evidence="1">
    <location>
        <begin position="119"/>
        <end position="139"/>
    </location>
</feature>
<keyword evidence="3" id="KW-1185">Reference proteome</keyword>
<comment type="caution">
    <text evidence="2">The sequence shown here is derived from an EMBL/GenBank/DDBJ whole genome shotgun (WGS) entry which is preliminary data.</text>
</comment>
<evidence type="ECO:0000313" key="2">
    <source>
        <dbReference type="EMBL" id="KAF2870603.1"/>
    </source>
</evidence>
<keyword evidence="1" id="KW-0812">Transmembrane</keyword>
<keyword evidence="1" id="KW-0472">Membrane</keyword>
<protein>
    <submittedName>
        <fullName evidence="2">Uncharacterized protein</fullName>
    </submittedName>
</protein>
<organism evidence="2 3">
    <name type="scientific">Massariosphaeria phaeospora</name>
    <dbReference type="NCBI Taxonomy" id="100035"/>
    <lineage>
        <taxon>Eukaryota</taxon>
        <taxon>Fungi</taxon>
        <taxon>Dikarya</taxon>
        <taxon>Ascomycota</taxon>
        <taxon>Pezizomycotina</taxon>
        <taxon>Dothideomycetes</taxon>
        <taxon>Pleosporomycetidae</taxon>
        <taxon>Pleosporales</taxon>
        <taxon>Pleosporales incertae sedis</taxon>
        <taxon>Massariosphaeria</taxon>
    </lineage>
</organism>
<gene>
    <name evidence="2" type="ORF">BDV95DRAFT_495673</name>
</gene>
<sequence length="683" mass="75230">MGSEAVPAAIQDNAAYIGLWTNWSQGQVLGATITLTQRNGGFLIAFLALFVTLTGTCFWMIVAFSTHQILSRETAQDAIYHQRQAILRNAETSALGCWKLVCMLWTWRRHDKSRLIKRLSAPLLMSFLVLLGFTIAGIFSSRVATDRGGEVLVASSACGTFSNEGAVAEEIGIINAYLVQRVQSSSNYALMCYKNNSATQNCRTFVRPSLQARTTRDVSCPFPAGEGICRNASDAVRLDSGLLNSHFDLGINAHPEHRFLYRSVKECAPIRNEGYTILNSSTSPASVKFQYGPSYTHGDSTFTYAAESPGDPNTSYGKEYQNGWSPIPELLVPDGDVSMFFLAANDVRFFEPVEDAWFSARTVAEDSEVSNSKGSHQYYMRDDPARVVACMEKYQFCNPLLAANSSCTPLGGIRQALEAASGLFKDESDRKRFLWSVSAIVSMASGFAEIGGYLGSAALQARSMLAIGLQSRLPNNQWELELENWFQLTLADVQRAILEQATGPSAAFIRPLYIPPNSTEARSVCGNQKIRSDSYTSFNLLGLVLVFTLGVLIMVASLVLPAIVAHIQRRRNPYRRLEWIVNDTLQLQRLAHEAVGAGTWTGACDDYPTTVRGEVLAELDWTDPEHPRLKASARREYGMAVLATLPARSFTLGAESQNGSLGTSKSPIWRVWTRASTWKSDIL</sequence>
<name>A0A7C8MAP2_9PLEO</name>
<dbReference type="AlphaFoldDB" id="A0A7C8MAP2"/>
<dbReference type="Proteomes" id="UP000481861">
    <property type="component" value="Unassembled WGS sequence"/>
</dbReference>
<feature type="transmembrane region" description="Helical" evidence="1">
    <location>
        <begin position="540"/>
        <end position="567"/>
    </location>
</feature>